<sequence length="71" mass="8484">MSDEYGTLYFVPQMSETTIYLRESEEQEMLKKEFLKKFLTKTSGMCYIIQVAAETWLRQNRVNKSCLIFEN</sequence>
<accession>A0A2W6NP70</accession>
<comment type="caution">
    <text evidence="1">The sequence shown here is derived from an EMBL/GenBank/DDBJ whole genome shotgun (WGS) entry which is preliminary data.</text>
</comment>
<name>A0A2W6NP70_9BACL</name>
<protein>
    <submittedName>
        <fullName evidence="1">Uncharacterized protein</fullName>
    </submittedName>
</protein>
<organism evidence="1 2">
    <name type="scientific">Paenibacillus silvae</name>
    <dbReference type="NCBI Taxonomy" id="1325358"/>
    <lineage>
        <taxon>Bacteria</taxon>
        <taxon>Bacillati</taxon>
        <taxon>Bacillota</taxon>
        <taxon>Bacilli</taxon>
        <taxon>Bacillales</taxon>
        <taxon>Paenibacillaceae</taxon>
        <taxon>Paenibacillus</taxon>
    </lineage>
</organism>
<dbReference type="Proteomes" id="UP000249204">
    <property type="component" value="Unassembled WGS sequence"/>
</dbReference>
<evidence type="ECO:0000313" key="1">
    <source>
        <dbReference type="EMBL" id="PZT57672.1"/>
    </source>
</evidence>
<proteinExistence type="predicted"/>
<dbReference type="EMBL" id="QKWW01000003">
    <property type="protein sequence ID" value="PZT57672.1"/>
    <property type="molecule type" value="Genomic_DNA"/>
</dbReference>
<reference evidence="1 2" key="1">
    <citation type="submission" date="2018-06" db="EMBL/GenBank/DDBJ databases">
        <title>Isolation of heavy metals resistant Paenibacillus silvae NC2 from Gold-Copper mine in ZiJin, China.</title>
        <authorList>
            <person name="Xu J."/>
            <person name="Mazhar H.S."/>
            <person name="Rensing C."/>
        </authorList>
    </citation>
    <scope>NUCLEOTIDE SEQUENCE [LARGE SCALE GENOMIC DNA]</scope>
    <source>
        <strain evidence="1 2">NC2</strain>
    </source>
</reference>
<gene>
    <name evidence="1" type="ORF">DN757_01150</name>
</gene>
<dbReference type="AlphaFoldDB" id="A0A2W6NP70"/>
<evidence type="ECO:0000313" key="2">
    <source>
        <dbReference type="Proteomes" id="UP000249204"/>
    </source>
</evidence>